<accession>A0ABX2ESC2</accession>
<protein>
    <submittedName>
        <fullName evidence="6">LysR family transcriptional regulator</fullName>
    </submittedName>
</protein>
<evidence type="ECO:0000256" key="3">
    <source>
        <dbReference type="ARBA" id="ARBA00023125"/>
    </source>
</evidence>
<dbReference type="SUPFAM" id="SSF46785">
    <property type="entry name" value="Winged helix' DNA-binding domain"/>
    <property type="match status" value="1"/>
</dbReference>
<keyword evidence="2" id="KW-0805">Transcription regulation</keyword>
<reference evidence="6 7" key="1">
    <citation type="submission" date="2020-05" db="EMBL/GenBank/DDBJ databases">
        <title>Aquincola sp. isolate from soil.</title>
        <authorList>
            <person name="Han J."/>
            <person name="Kim D.-U."/>
        </authorList>
    </citation>
    <scope>NUCLEOTIDE SEQUENCE [LARGE SCALE GENOMIC DNA]</scope>
    <source>
        <strain evidence="6 7">S2</strain>
    </source>
</reference>
<dbReference type="PANTHER" id="PTHR30118:SF15">
    <property type="entry name" value="TRANSCRIPTIONAL REGULATORY PROTEIN"/>
    <property type="match status" value="1"/>
</dbReference>
<keyword evidence="4" id="KW-0804">Transcription</keyword>
<dbReference type="InterPro" id="IPR050389">
    <property type="entry name" value="LysR-type_TF"/>
</dbReference>
<dbReference type="Gene3D" id="1.10.10.10">
    <property type="entry name" value="Winged helix-like DNA-binding domain superfamily/Winged helix DNA-binding domain"/>
    <property type="match status" value="1"/>
</dbReference>
<evidence type="ECO:0000313" key="6">
    <source>
        <dbReference type="EMBL" id="NRF71334.1"/>
    </source>
</evidence>
<dbReference type="PANTHER" id="PTHR30118">
    <property type="entry name" value="HTH-TYPE TRANSCRIPTIONAL REGULATOR LEUO-RELATED"/>
    <property type="match status" value="1"/>
</dbReference>
<dbReference type="PROSITE" id="PS50931">
    <property type="entry name" value="HTH_LYSR"/>
    <property type="match status" value="1"/>
</dbReference>
<gene>
    <name evidence="6" type="ORF">HLB44_30550</name>
</gene>
<comment type="similarity">
    <text evidence="1">Belongs to the LysR transcriptional regulatory family.</text>
</comment>
<dbReference type="Pfam" id="PF00126">
    <property type="entry name" value="HTH_1"/>
    <property type="match status" value="1"/>
</dbReference>
<comment type="caution">
    <text evidence="6">The sequence shown here is derived from an EMBL/GenBank/DDBJ whole genome shotgun (WGS) entry which is preliminary data.</text>
</comment>
<organism evidence="6 7">
    <name type="scientific">Pseudaquabacterium terrae</name>
    <dbReference type="NCBI Taxonomy" id="2732868"/>
    <lineage>
        <taxon>Bacteria</taxon>
        <taxon>Pseudomonadati</taxon>
        <taxon>Pseudomonadota</taxon>
        <taxon>Betaproteobacteria</taxon>
        <taxon>Burkholderiales</taxon>
        <taxon>Sphaerotilaceae</taxon>
        <taxon>Pseudaquabacterium</taxon>
    </lineage>
</organism>
<evidence type="ECO:0000259" key="5">
    <source>
        <dbReference type="PROSITE" id="PS50931"/>
    </source>
</evidence>
<dbReference type="InterPro" id="IPR036388">
    <property type="entry name" value="WH-like_DNA-bd_sf"/>
</dbReference>
<evidence type="ECO:0000256" key="1">
    <source>
        <dbReference type="ARBA" id="ARBA00009437"/>
    </source>
</evidence>
<keyword evidence="7" id="KW-1185">Reference proteome</keyword>
<evidence type="ECO:0000256" key="2">
    <source>
        <dbReference type="ARBA" id="ARBA00023015"/>
    </source>
</evidence>
<dbReference type="PRINTS" id="PR00039">
    <property type="entry name" value="HTHLYSR"/>
</dbReference>
<name>A0ABX2ESC2_9BURK</name>
<dbReference type="Proteomes" id="UP000737171">
    <property type="component" value="Unassembled WGS sequence"/>
</dbReference>
<sequence length="45" mass="4908">MHISRVDLNLVAVLESICTEGGITKAADRLHLTQPAISHALSRLR</sequence>
<evidence type="ECO:0000313" key="7">
    <source>
        <dbReference type="Proteomes" id="UP000737171"/>
    </source>
</evidence>
<dbReference type="InterPro" id="IPR036390">
    <property type="entry name" value="WH_DNA-bd_sf"/>
</dbReference>
<dbReference type="EMBL" id="JABRWJ010000011">
    <property type="protein sequence ID" value="NRF71334.1"/>
    <property type="molecule type" value="Genomic_DNA"/>
</dbReference>
<dbReference type="InterPro" id="IPR000847">
    <property type="entry name" value="LysR_HTH_N"/>
</dbReference>
<evidence type="ECO:0000256" key="4">
    <source>
        <dbReference type="ARBA" id="ARBA00023163"/>
    </source>
</evidence>
<feature type="domain" description="HTH lysR-type" evidence="5">
    <location>
        <begin position="6"/>
        <end position="45"/>
    </location>
</feature>
<keyword evidence="3" id="KW-0238">DNA-binding</keyword>
<proteinExistence type="inferred from homology"/>